<evidence type="ECO:0000313" key="10">
    <source>
        <dbReference type="Proteomes" id="UP000214365"/>
    </source>
</evidence>
<comment type="subcellular location">
    <subcellularLocation>
        <location evidence="1">Nucleus</location>
    </subcellularLocation>
</comment>
<proteinExistence type="predicted"/>
<dbReference type="InterPro" id="IPR046488">
    <property type="entry name" value="Sfc3/Tfc3_C"/>
</dbReference>
<evidence type="ECO:0000259" key="7">
    <source>
        <dbReference type="Pfam" id="PF04182"/>
    </source>
</evidence>
<feature type="domain" description="B-block binding subunit of TFIIIC" evidence="7">
    <location>
        <begin position="125"/>
        <end position="193"/>
    </location>
</feature>
<dbReference type="InterPro" id="IPR044210">
    <property type="entry name" value="Tfc3-like"/>
</dbReference>
<dbReference type="OrthoDB" id="5403573at2759"/>
<evidence type="ECO:0000256" key="2">
    <source>
        <dbReference type="ARBA" id="ARBA00022553"/>
    </source>
</evidence>
<dbReference type="GO" id="GO:0006384">
    <property type="term" value="P:transcription initiation at RNA polymerase III promoter"/>
    <property type="evidence" value="ECO:0007669"/>
    <property type="project" value="InterPro"/>
</dbReference>
<feature type="compositionally biased region" description="Polar residues" evidence="6">
    <location>
        <begin position="1181"/>
        <end position="1190"/>
    </location>
</feature>
<dbReference type="EMBL" id="LFMY01000011">
    <property type="protein sequence ID" value="OKL57712.1"/>
    <property type="molecule type" value="Genomic_DNA"/>
</dbReference>
<sequence length="1680" mass="189602">MVGALRELIELLLTEIAISGTDGTRLAEIWDLIKGFHNGKVLSAEDAPPTISNFCLDRALQEDLWEWLTLNPEVSVGRNKEFNGLSLSEAEELDSRSPDLRLFVSEDRTWKALTGHEKDDTKVPATEFVLLSIIATCRSQGILQTELVRRSGQDARSVPKRTDALNSKGYIEKRLVHVKSAKTSLCVFSRFAHVSAVDAEVLDTKSVKPRNVIDIDAFCQGLFRVLKQHQIISRNDLKDELDLNDPWRRRILSRTIRKFEAIGCVQRVKARSQFHDTMRSLHPCVLLVHEPTKNDMKIFKSDYKTLFSAVDQDNDDAEEQADMQSSDHLPIKWTPDVNVPNLIANLIKGSGTNGRTNAQVIREGFGKVFRRPSEHTLNRMTEAWQLSQPSHLKHSAIVRDIGMNRTVTHYVHYSYPHFKELVDTARADWEAVTFRARDTKSSKLTVPRPDAPPIIDENGLAPLQLPRKGVIERDYYCILSSKGLSNYATTKSDPVAAVDEEGNVVASFERESGHYSGFRRIANAYDHSKRLESTQIEHLPSPLPEQDVSIRSVPMTKAEKVEVELRRGERSAKEVFASFGMDESWTHVAVQLMERKTPGVYVTGKGKARPARKRQGRPRESRIAIFRSTTLVEYLRSLPPSESDISSAIPVQSTPRPTSREPSTVALEDKLATEPTEPTQSTSHSSHAIPEFPLAKPQTLSLQINAQTISPPTTEPIPVSDAAIPEAYSTIPVQSGVQSGASSKVEGQTGMIIASQTNDLEGTKIEPHRSADSLATRSTEIQPVNERLEPARAVASKSDLPVVFSKSRRSDRGGSVGRLRQNIVMNIIEQAGGAFPTGTELWYAFATVWMKHLNHNEKPDSRTVKNVLKYLIDGGKLRQMTFTGKGPKGFMISRSIVMKPDISSSSPLVTKMKEKLLESTYYVPDNVEVDSDISRLIRGGTGAPTGVHPKQVMESHITVNLRNKPATVVAQEKRREESLQKRLLKPIRLKSMNRKREGRTLFSRPVSKGFSARLEPLQYQGLRKESDIPMNIDISASAKRRLPRASDRPVTEIKRRKRKNTESSYGQFLNHLDDISHWEMHNVSSTDLHQAPSSHPQYPHHGLGFIHHTIHEAFEQAPIAGNIEFITGGVQKQVSASTSQVRARRNKPSKPSKPPLKRVISQPNQPEIPGFREISELPSVDQMQHEQSPGMNKKPALPRRRRRGLKDLPSSLIERMKYAIIVVRTIAGGPYGKSVDWDLVTKAFPEEDPEFIRMNSKLLLNRDRRQLAQMQVEFRAKLLAEYRKRKPALPGIDFNDILSYDWDGVVTWATTQYYSPSARDVPNLPGSRAQFKERFGHQVDQLPDEFESIYTPHPTISITKRASIYSSRPYVNAPISVNHYDRDQSGKLEAVKCWILSNIVAKEETYSATDARQKLSRFSEDMIEDAIKELTRDRFISQSNRGRVVPGRNYSLTDLFYQSFGRKRTIDAEILKQASKFKRTLDNDFRRDGVAQVKYDALDGDVLAVLALAAEGRVHILPSDPPANPFGLTEGNYETRALDKAKFKFQVDVIPDSNRYEYGNPVWNRICANRMPIGEEEINRFFNDKNGGVAFEKLPLWLDINGNIQDQLWESILSAIVGILAIRPKLDLKGIHEQLQKYLALWDIERVLSWLEEVEIVSKEVGIGGKSVWTVKEYWWMVLN</sequence>
<dbReference type="GeneID" id="31006662"/>
<evidence type="ECO:0000256" key="6">
    <source>
        <dbReference type="SAM" id="MobiDB-lite"/>
    </source>
</evidence>
<gene>
    <name evidence="9" type="ORF">UA08_06906</name>
</gene>
<evidence type="ECO:0000256" key="4">
    <source>
        <dbReference type="ARBA" id="ARBA00023163"/>
    </source>
</evidence>
<dbReference type="CDD" id="cd16169">
    <property type="entry name" value="Tau138_eWH"/>
    <property type="match status" value="1"/>
</dbReference>
<feature type="region of interest" description="Disordered" evidence="6">
    <location>
        <begin position="640"/>
        <end position="664"/>
    </location>
</feature>
<keyword evidence="5" id="KW-0539">Nucleus</keyword>
<keyword evidence="3" id="KW-0238">DNA-binding</keyword>
<dbReference type="RefSeq" id="XP_020117833.1">
    <property type="nucleotide sequence ID" value="XM_020262069.1"/>
</dbReference>
<protein>
    <submittedName>
        <fullName evidence="9">Uncharacterized protein</fullName>
    </submittedName>
</protein>
<feature type="region of interest" description="Disordered" evidence="6">
    <location>
        <begin position="1039"/>
        <end position="1065"/>
    </location>
</feature>
<dbReference type="STRING" id="1441469.A0A225AA61"/>
<dbReference type="GO" id="GO:0000127">
    <property type="term" value="C:transcription factor TFIIIC complex"/>
    <property type="evidence" value="ECO:0007669"/>
    <property type="project" value="InterPro"/>
</dbReference>
<evidence type="ECO:0000313" key="9">
    <source>
        <dbReference type="EMBL" id="OKL57712.1"/>
    </source>
</evidence>
<dbReference type="GO" id="GO:0005634">
    <property type="term" value="C:nucleus"/>
    <property type="evidence" value="ECO:0007669"/>
    <property type="project" value="UniProtKB-SubCell"/>
</dbReference>
<keyword evidence="2" id="KW-0597">Phosphoprotein</keyword>
<accession>A0A225AA61</accession>
<dbReference type="Pfam" id="PF04182">
    <property type="entry name" value="B-block_TFIIIC"/>
    <property type="match status" value="1"/>
</dbReference>
<evidence type="ECO:0000256" key="1">
    <source>
        <dbReference type="ARBA" id="ARBA00004123"/>
    </source>
</evidence>
<feature type="compositionally biased region" description="Basic and acidic residues" evidence="6">
    <location>
        <begin position="1044"/>
        <end position="1053"/>
    </location>
</feature>
<dbReference type="GO" id="GO:0042791">
    <property type="term" value="P:5S class rRNA transcription by RNA polymerase III"/>
    <property type="evidence" value="ECO:0007669"/>
    <property type="project" value="TreeGrafter"/>
</dbReference>
<reference evidence="9 10" key="1">
    <citation type="submission" date="2015-06" db="EMBL/GenBank/DDBJ databases">
        <title>Talaromyces atroroseus IBT 11181 draft genome.</title>
        <authorList>
            <person name="Rasmussen K.B."/>
            <person name="Rasmussen S."/>
            <person name="Petersen B."/>
            <person name="Sicheritz-Ponten T."/>
            <person name="Mortensen U.H."/>
            <person name="Thrane U."/>
        </authorList>
    </citation>
    <scope>NUCLEOTIDE SEQUENCE [LARGE SCALE GENOMIC DNA]</scope>
    <source>
        <strain evidence="9 10">IBT 11181</strain>
    </source>
</reference>
<comment type="caution">
    <text evidence="9">The sequence shown here is derived from an EMBL/GenBank/DDBJ whole genome shotgun (WGS) entry which is preliminary data.</text>
</comment>
<keyword evidence="4" id="KW-0804">Transcription</keyword>
<evidence type="ECO:0000259" key="8">
    <source>
        <dbReference type="Pfam" id="PF20222"/>
    </source>
</evidence>
<feature type="domain" description="Transcription factor tau subunit sfc3/Tfc3 C-terminal" evidence="8">
    <location>
        <begin position="1202"/>
        <end position="1632"/>
    </location>
</feature>
<organism evidence="9 10">
    <name type="scientific">Talaromyces atroroseus</name>
    <dbReference type="NCBI Taxonomy" id="1441469"/>
    <lineage>
        <taxon>Eukaryota</taxon>
        <taxon>Fungi</taxon>
        <taxon>Dikarya</taxon>
        <taxon>Ascomycota</taxon>
        <taxon>Pezizomycotina</taxon>
        <taxon>Eurotiomycetes</taxon>
        <taxon>Eurotiomycetidae</taxon>
        <taxon>Eurotiales</taxon>
        <taxon>Trichocomaceae</taxon>
        <taxon>Talaromyces</taxon>
        <taxon>Talaromyces sect. Trachyspermi</taxon>
    </lineage>
</organism>
<dbReference type="InterPro" id="IPR035625">
    <property type="entry name" value="Tfc3-like_eWH"/>
</dbReference>
<feature type="compositionally biased region" description="Polar residues" evidence="6">
    <location>
        <begin position="643"/>
        <end position="662"/>
    </location>
</feature>
<name>A0A225AA61_TALAT</name>
<dbReference type="GO" id="GO:0003677">
    <property type="term" value="F:DNA binding"/>
    <property type="evidence" value="ECO:0007669"/>
    <property type="project" value="UniProtKB-KW"/>
</dbReference>
<dbReference type="PANTHER" id="PTHR15180">
    <property type="entry name" value="GENERAL TRANSCRIPTION FACTOR 3C POLYPEPTIDE 1"/>
    <property type="match status" value="1"/>
</dbReference>
<feature type="region of interest" description="Disordered" evidence="6">
    <location>
        <begin position="1136"/>
        <end position="1203"/>
    </location>
</feature>
<dbReference type="PANTHER" id="PTHR15180:SF1">
    <property type="entry name" value="GENERAL TRANSCRIPTION FACTOR 3C POLYPEPTIDE 1"/>
    <property type="match status" value="1"/>
</dbReference>
<evidence type="ECO:0000256" key="5">
    <source>
        <dbReference type="ARBA" id="ARBA00023242"/>
    </source>
</evidence>
<evidence type="ECO:0000256" key="3">
    <source>
        <dbReference type="ARBA" id="ARBA00023125"/>
    </source>
</evidence>
<keyword evidence="10" id="KW-1185">Reference proteome</keyword>
<dbReference type="Proteomes" id="UP000214365">
    <property type="component" value="Unassembled WGS sequence"/>
</dbReference>
<dbReference type="Pfam" id="PF20222">
    <property type="entry name" value="DUF6581"/>
    <property type="match status" value="1"/>
</dbReference>
<dbReference type="InterPro" id="IPR007309">
    <property type="entry name" value="TFIIIC_Bblock-bd"/>
</dbReference>